<evidence type="ECO:0000256" key="6">
    <source>
        <dbReference type="ARBA" id="ARBA00023163"/>
    </source>
</evidence>
<comment type="subcellular location">
    <subcellularLocation>
        <location evidence="1">Nucleus</location>
    </subcellularLocation>
</comment>
<proteinExistence type="inferred from homology"/>
<evidence type="ECO:0000259" key="8">
    <source>
        <dbReference type="Pfam" id="PF20451"/>
    </source>
</evidence>
<name>S8DF10_9LAMI</name>
<feature type="domain" description="Calmodulin binding protein central" evidence="8">
    <location>
        <begin position="1"/>
        <end position="21"/>
    </location>
</feature>
<comment type="similarity">
    <text evidence="2">Belongs to the plant ACBP60 protein family.</text>
</comment>
<dbReference type="GO" id="GO:0003700">
    <property type="term" value="F:DNA-binding transcription factor activity"/>
    <property type="evidence" value="ECO:0007669"/>
    <property type="project" value="TreeGrafter"/>
</dbReference>
<feature type="domain" description="Calmodulin binding protein C-terminal" evidence="9">
    <location>
        <begin position="26"/>
        <end position="88"/>
    </location>
</feature>
<gene>
    <name evidence="10" type="ORF">M569_16855</name>
</gene>
<evidence type="ECO:0000313" key="11">
    <source>
        <dbReference type="Proteomes" id="UP000015453"/>
    </source>
</evidence>
<dbReference type="PANTHER" id="PTHR31713">
    <property type="entry name" value="OS02G0177800 PROTEIN"/>
    <property type="match status" value="1"/>
</dbReference>
<protein>
    <submittedName>
        <fullName evidence="10">Calmodulin-binding protein</fullName>
    </submittedName>
</protein>
<dbReference type="InterPro" id="IPR046829">
    <property type="entry name" value="Calmod_bind_C"/>
</dbReference>
<dbReference type="InterPro" id="IPR012416">
    <property type="entry name" value="CBP60"/>
</dbReference>
<comment type="caution">
    <text evidence="10">The sequence shown here is derived from an EMBL/GenBank/DDBJ whole genome shotgun (WGS) entry which is preliminary data.</text>
</comment>
<organism evidence="10 11">
    <name type="scientific">Genlisea aurea</name>
    <dbReference type="NCBI Taxonomy" id="192259"/>
    <lineage>
        <taxon>Eukaryota</taxon>
        <taxon>Viridiplantae</taxon>
        <taxon>Streptophyta</taxon>
        <taxon>Embryophyta</taxon>
        <taxon>Tracheophyta</taxon>
        <taxon>Spermatophyta</taxon>
        <taxon>Magnoliopsida</taxon>
        <taxon>eudicotyledons</taxon>
        <taxon>Gunneridae</taxon>
        <taxon>Pentapetalae</taxon>
        <taxon>asterids</taxon>
        <taxon>lamiids</taxon>
        <taxon>Lamiales</taxon>
        <taxon>Lentibulariaceae</taxon>
        <taxon>Genlisea</taxon>
    </lineage>
</organism>
<dbReference type="InterPro" id="IPR046830">
    <property type="entry name" value="Calmod_bind_M"/>
</dbReference>
<keyword evidence="4" id="KW-0238">DNA-binding</keyword>
<dbReference type="Proteomes" id="UP000015453">
    <property type="component" value="Unassembled WGS sequence"/>
</dbReference>
<keyword evidence="5" id="KW-0010">Activator</keyword>
<dbReference type="GO" id="GO:0005634">
    <property type="term" value="C:nucleus"/>
    <property type="evidence" value="ECO:0007669"/>
    <property type="project" value="UniProtKB-SubCell"/>
</dbReference>
<keyword evidence="3" id="KW-0805">Transcription regulation</keyword>
<dbReference type="AlphaFoldDB" id="S8DF10"/>
<accession>S8DF10</accession>
<evidence type="ECO:0000259" key="9">
    <source>
        <dbReference type="Pfam" id="PF20452"/>
    </source>
</evidence>
<dbReference type="OrthoDB" id="988213at2759"/>
<dbReference type="PANTHER" id="PTHR31713:SF100">
    <property type="entry name" value="CALMODULIN-BINDING PROTEIN 60 B"/>
    <property type="match status" value="1"/>
</dbReference>
<reference evidence="10 11" key="1">
    <citation type="journal article" date="2013" name="BMC Genomics">
        <title>The miniature genome of a carnivorous plant Genlisea aurea contains a low number of genes and short non-coding sequences.</title>
        <authorList>
            <person name="Leushkin E.V."/>
            <person name="Sutormin R.A."/>
            <person name="Nabieva E.R."/>
            <person name="Penin A.A."/>
            <person name="Kondrashov A.S."/>
            <person name="Logacheva M.D."/>
        </authorList>
    </citation>
    <scope>NUCLEOTIDE SEQUENCE [LARGE SCALE GENOMIC DNA]</scope>
</reference>
<sequence length="150" mass="16881">ILGSSMSNKMWETVIEHAKTCVLSGKLYVYYADETRTVAVVFNHIYELSGLIASDQYYPADSLSDSQKVYVDTLMKKAYDNWDQVLEYDGKSLLGFKQNKKSTSSMLKIELPSGSNSYPPRSLDNQMQLQRLPASVHSETASVEHNMLIG</sequence>
<dbReference type="GO" id="GO:0080142">
    <property type="term" value="P:regulation of salicylic acid biosynthetic process"/>
    <property type="evidence" value="ECO:0007669"/>
    <property type="project" value="TreeGrafter"/>
</dbReference>
<dbReference type="GO" id="GO:0005516">
    <property type="term" value="F:calmodulin binding"/>
    <property type="evidence" value="ECO:0007669"/>
    <property type="project" value="InterPro"/>
</dbReference>
<evidence type="ECO:0000256" key="2">
    <source>
        <dbReference type="ARBA" id="ARBA00007214"/>
    </source>
</evidence>
<dbReference type="EMBL" id="AUSU01009674">
    <property type="protein sequence ID" value="EPS57962.1"/>
    <property type="molecule type" value="Genomic_DNA"/>
</dbReference>
<evidence type="ECO:0000256" key="3">
    <source>
        <dbReference type="ARBA" id="ARBA00023015"/>
    </source>
</evidence>
<evidence type="ECO:0000256" key="4">
    <source>
        <dbReference type="ARBA" id="ARBA00023125"/>
    </source>
</evidence>
<dbReference type="Pfam" id="PF20452">
    <property type="entry name" value="Calmod_bind_C"/>
    <property type="match status" value="1"/>
</dbReference>
<dbReference type="GO" id="GO:0043565">
    <property type="term" value="F:sequence-specific DNA binding"/>
    <property type="evidence" value="ECO:0007669"/>
    <property type="project" value="TreeGrafter"/>
</dbReference>
<keyword evidence="11" id="KW-1185">Reference proteome</keyword>
<evidence type="ECO:0000256" key="1">
    <source>
        <dbReference type="ARBA" id="ARBA00004123"/>
    </source>
</evidence>
<feature type="non-terminal residue" evidence="10">
    <location>
        <position position="1"/>
    </location>
</feature>
<evidence type="ECO:0000256" key="7">
    <source>
        <dbReference type="ARBA" id="ARBA00023242"/>
    </source>
</evidence>
<keyword evidence="7" id="KW-0539">Nucleus</keyword>
<keyword evidence="6" id="KW-0804">Transcription</keyword>
<dbReference type="Pfam" id="PF20451">
    <property type="entry name" value="Calmod_bind_M"/>
    <property type="match status" value="1"/>
</dbReference>
<evidence type="ECO:0000256" key="5">
    <source>
        <dbReference type="ARBA" id="ARBA00023159"/>
    </source>
</evidence>
<feature type="non-terminal residue" evidence="10">
    <location>
        <position position="150"/>
    </location>
</feature>
<evidence type="ECO:0000313" key="10">
    <source>
        <dbReference type="EMBL" id="EPS57962.1"/>
    </source>
</evidence>